<evidence type="ECO:0000256" key="2">
    <source>
        <dbReference type="ARBA" id="ARBA00022649"/>
    </source>
</evidence>
<comment type="caution">
    <text evidence="4">The sequence shown here is derived from an EMBL/GenBank/DDBJ whole genome shotgun (WGS) entry which is preliminary data.</text>
</comment>
<name>A0A368C826_9GAMM</name>
<evidence type="ECO:0000259" key="3">
    <source>
        <dbReference type="Pfam" id="PF03364"/>
    </source>
</evidence>
<dbReference type="AlphaFoldDB" id="A0A368C826"/>
<feature type="domain" description="Coenzyme Q-binding protein COQ10 START" evidence="3">
    <location>
        <begin position="16"/>
        <end position="127"/>
    </location>
</feature>
<dbReference type="Gene3D" id="3.30.530.20">
    <property type="match status" value="1"/>
</dbReference>
<evidence type="ECO:0000256" key="1">
    <source>
        <dbReference type="ARBA" id="ARBA00008918"/>
    </source>
</evidence>
<dbReference type="EMBL" id="QOPI01000001">
    <property type="protein sequence ID" value="RCL45663.1"/>
    <property type="molecule type" value="Genomic_DNA"/>
</dbReference>
<sequence>MPSNFNYEEFIAKDSKEVFELISNFEDYKNFLPGCTDSEILSRTKDYDIGRLNFNFFNKDYFIESRNSKMPTELNIKQLKGPFNSLDASWKVVEKDLGCLVIFSVEFNAPILLRPFMQQSLIDTFASKFISAFLKKVS</sequence>
<dbReference type="SUPFAM" id="SSF55961">
    <property type="entry name" value="Bet v1-like"/>
    <property type="match status" value="1"/>
</dbReference>
<dbReference type="PANTHER" id="PTHR12901:SF10">
    <property type="entry name" value="COENZYME Q-BINDING PROTEIN COQ10, MITOCHONDRIAL"/>
    <property type="match status" value="1"/>
</dbReference>
<protein>
    <recommendedName>
        <fullName evidence="3">Coenzyme Q-binding protein COQ10 START domain-containing protein</fullName>
    </recommendedName>
</protein>
<evidence type="ECO:0000313" key="5">
    <source>
        <dbReference type="Proteomes" id="UP000252915"/>
    </source>
</evidence>
<dbReference type="GO" id="GO:0045333">
    <property type="term" value="P:cellular respiration"/>
    <property type="evidence" value="ECO:0007669"/>
    <property type="project" value="InterPro"/>
</dbReference>
<dbReference type="InterPro" id="IPR044996">
    <property type="entry name" value="COQ10-like"/>
</dbReference>
<organism evidence="4 5">
    <name type="scientific">SAR86 cluster bacterium</name>
    <dbReference type="NCBI Taxonomy" id="2030880"/>
    <lineage>
        <taxon>Bacteria</taxon>
        <taxon>Pseudomonadati</taxon>
        <taxon>Pseudomonadota</taxon>
        <taxon>Gammaproteobacteria</taxon>
        <taxon>SAR86 cluster</taxon>
    </lineage>
</organism>
<dbReference type="GO" id="GO:0048039">
    <property type="term" value="F:ubiquinone binding"/>
    <property type="evidence" value="ECO:0007669"/>
    <property type="project" value="InterPro"/>
</dbReference>
<proteinExistence type="inferred from homology"/>
<comment type="similarity">
    <text evidence="1">Belongs to the ribosome association toxin RatA family.</text>
</comment>
<dbReference type="InterPro" id="IPR023393">
    <property type="entry name" value="START-like_dom_sf"/>
</dbReference>
<dbReference type="Pfam" id="PF03364">
    <property type="entry name" value="Polyketide_cyc"/>
    <property type="match status" value="1"/>
</dbReference>
<keyword evidence="2" id="KW-1277">Toxin-antitoxin system</keyword>
<accession>A0A368C826</accession>
<reference evidence="4 5" key="1">
    <citation type="journal article" date="2018" name="Microbiome">
        <title>Fine metagenomic profile of the Mediterranean stratified and mixed water columns revealed by assembly and recruitment.</title>
        <authorList>
            <person name="Haro-Moreno J.M."/>
            <person name="Lopez-Perez M."/>
            <person name="De La Torre J.R."/>
            <person name="Picazo A."/>
            <person name="Camacho A."/>
            <person name="Rodriguez-Valera F."/>
        </authorList>
    </citation>
    <scope>NUCLEOTIDE SEQUENCE [LARGE SCALE GENOMIC DNA]</scope>
    <source>
        <strain evidence="4">MED-G78</strain>
    </source>
</reference>
<dbReference type="Proteomes" id="UP000252915">
    <property type="component" value="Unassembled WGS sequence"/>
</dbReference>
<dbReference type="PANTHER" id="PTHR12901">
    <property type="entry name" value="SPERM PROTEIN HOMOLOG"/>
    <property type="match status" value="1"/>
</dbReference>
<dbReference type="InterPro" id="IPR005031">
    <property type="entry name" value="COQ10_START"/>
</dbReference>
<evidence type="ECO:0000313" key="4">
    <source>
        <dbReference type="EMBL" id="RCL45663.1"/>
    </source>
</evidence>
<gene>
    <name evidence="4" type="ORF">DBW92_00160</name>
</gene>